<evidence type="ECO:0000256" key="3">
    <source>
        <dbReference type="ARBA" id="ARBA00004947"/>
    </source>
</evidence>
<dbReference type="Proteomes" id="UP000198619">
    <property type="component" value="Unassembled WGS sequence"/>
</dbReference>
<dbReference type="NCBIfam" id="TIGR01179">
    <property type="entry name" value="galE"/>
    <property type="match status" value="1"/>
</dbReference>
<evidence type="ECO:0000256" key="8">
    <source>
        <dbReference type="ARBA" id="ARBA00023144"/>
    </source>
</evidence>
<evidence type="ECO:0000313" key="14">
    <source>
        <dbReference type="Proteomes" id="UP000198619"/>
    </source>
</evidence>
<gene>
    <name evidence="13" type="ORF">SAMN04488528_100319</name>
</gene>
<organism evidence="13 14">
    <name type="scientific">Clostridium frigidicarnis</name>
    <dbReference type="NCBI Taxonomy" id="84698"/>
    <lineage>
        <taxon>Bacteria</taxon>
        <taxon>Bacillati</taxon>
        <taxon>Bacillota</taxon>
        <taxon>Clostridia</taxon>
        <taxon>Eubacteriales</taxon>
        <taxon>Clostridiaceae</taxon>
        <taxon>Clostridium</taxon>
    </lineage>
</organism>
<evidence type="ECO:0000256" key="9">
    <source>
        <dbReference type="ARBA" id="ARBA00023235"/>
    </source>
</evidence>
<dbReference type="InterPro" id="IPR036291">
    <property type="entry name" value="NAD(P)-bd_dom_sf"/>
</dbReference>
<comment type="catalytic activity">
    <reaction evidence="1 11">
        <text>UDP-alpha-D-glucose = UDP-alpha-D-galactose</text>
        <dbReference type="Rhea" id="RHEA:22168"/>
        <dbReference type="ChEBI" id="CHEBI:58885"/>
        <dbReference type="ChEBI" id="CHEBI:66914"/>
        <dbReference type="EC" id="5.1.3.2"/>
    </reaction>
</comment>
<dbReference type="GO" id="GO:0003978">
    <property type="term" value="F:UDP-glucose 4-epimerase activity"/>
    <property type="evidence" value="ECO:0007669"/>
    <property type="project" value="UniProtKB-UniRule"/>
</dbReference>
<dbReference type="GO" id="GO:0033499">
    <property type="term" value="P:galactose catabolic process via UDP-galactose, Leloir pathway"/>
    <property type="evidence" value="ECO:0007669"/>
    <property type="project" value="TreeGrafter"/>
</dbReference>
<keyword evidence="10 11" id="KW-0119">Carbohydrate metabolism</keyword>
<dbReference type="EMBL" id="FOKI01000003">
    <property type="protein sequence ID" value="SFA79685.1"/>
    <property type="molecule type" value="Genomic_DNA"/>
</dbReference>
<evidence type="ECO:0000256" key="5">
    <source>
        <dbReference type="ARBA" id="ARBA00013189"/>
    </source>
</evidence>
<dbReference type="InterPro" id="IPR005886">
    <property type="entry name" value="UDP_G4E"/>
</dbReference>
<dbReference type="PANTHER" id="PTHR43725:SF53">
    <property type="entry name" value="UDP-ARABINOSE 4-EPIMERASE 1"/>
    <property type="match status" value="1"/>
</dbReference>
<evidence type="ECO:0000256" key="2">
    <source>
        <dbReference type="ARBA" id="ARBA00001911"/>
    </source>
</evidence>
<dbReference type="PANTHER" id="PTHR43725">
    <property type="entry name" value="UDP-GLUCOSE 4-EPIMERASE"/>
    <property type="match status" value="1"/>
</dbReference>
<name>A0A1I0VTE9_9CLOT</name>
<evidence type="ECO:0000256" key="1">
    <source>
        <dbReference type="ARBA" id="ARBA00000083"/>
    </source>
</evidence>
<evidence type="ECO:0000256" key="11">
    <source>
        <dbReference type="RuleBase" id="RU366046"/>
    </source>
</evidence>
<comment type="similarity">
    <text evidence="4 11">Belongs to the NAD(P)-dependent epimerase/dehydratase family.</text>
</comment>
<keyword evidence="14" id="KW-1185">Reference proteome</keyword>
<dbReference type="CDD" id="cd05247">
    <property type="entry name" value="UDP_G4E_1_SDR_e"/>
    <property type="match status" value="1"/>
</dbReference>
<dbReference type="RefSeq" id="WP_090038517.1">
    <property type="nucleotide sequence ID" value="NZ_FOKI01000003.1"/>
</dbReference>
<keyword evidence="8" id="KW-0299">Galactose metabolism</keyword>
<evidence type="ECO:0000256" key="4">
    <source>
        <dbReference type="ARBA" id="ARBA00007637"/>
    </source>
</evidence>
<feature type="domain" description="NAD-dependent epimerase/dehydratase" evidence="12">
    <location>
        <begin position="3"/>
        <end position="251"/>
    </location>
</feature>
<dbReference type="EC" id="5.1.3.2" evidence="5 11"/>
<evidence type="ECO:0000256" key="10">
    <source>
        <dbReference type="ARBA" id="ARBA00023277"/>
    </source>
</evidence>
<dbReference type="SUPFAM" id="SSF51735">
    <property type="entry name" value="NAD(P)-binding Rossmann-fold domains"/>
    <property type="match status" value="1"/>
</dbReference>
<dbReference type="Pfam" id="PF01370">
    <property type="entry name" value="Epimerase"/>
    <property type="match status" value="1"/>
</dbReference>
<proteinExistence type="inferred from homology"/>
<evidence type="ECO:0000256" key="6">
    <source>
        <dbReference type="ARBA" id="ARBA00018569"/>
    </source>
</evidence>
<dbReference type="AlphaFoldDB" id="A0A1I0VTE9"/>
<evidence type="ECO:0000259" key="12">
    <source>
        <dbReference type="Pfam" id="PF01370"/>
    </source>
</evidence>
<dbReference type="InterPro" id="IPR001509">
    <property type="entry name" value="Epimerase_deHydtase"/>
</dbReference>
<keyword evidence="9 11" id="KW-0413">Isomerase</keyword>
<comment type="cofactor">
    <cofactor evidence="2 11">
        <name>NAD(+)</name>
        <dbReference type="ChEBI" id="CHEBI:57540"/>
    </cofactor>
</comment>
<keyword evidence="7 11" id="KW-0520">NAD</keyword>
<dbReference type="STRING" id="84698.SAMN04488528_100319"/>
<comment type="subunit">
    <text evidence="11">Homodimer.</text>
</comment>
<dbReference type="Gene3D" id="3.90.25.10">
    <property type="entry name" value="UDP-galactose 4-epimerase, domain 1"/>
    <property type="match status" value="1"/>
</dbReference>
<accession>A0A1I0VTE9</accession>
<protein>
    <recommendedName>
        <fullName evidence="6 11">UDP-glucose 4-epimerase</fullName>
        <ecNumber evidence="5 11">5.1.3.2</ecNumber>
    </recommendedName>
</protein>
<dbReference type="Gene3D" id="3.40.50.720">
    <property type="entry name" value="NAD(P)-binding Rossmann-like Domain"/>
    <property type="match status" value="1"/>
</dbReference>
<sequence length="329" mass="36427">MTILVCGGAGYIGSHMVAHLLENNIEVVILDNFETGHEKAVMGGKLYRGDLRDRKTLDKVFTENKIDAVIDFAAYSLVGESMTNPLKYFNNNIYGTINLLEAMRDHEVKYIVFSSTAATYGEPENTPILEGDKTFPTNAYGESKLCVEKVLKWCDTAYGIKYTALRYFNAAGAHLNGAIGEEHSPETHLIPLILQVASGKREKIMMFGDDYNTPDGTCIRDYIHVSDLASAHLLALDRLMKGGESRIYNLGNGKGFSVKEVVETARNVTNHPIPAEIAPRRAGDPAILIASSDNAIKELGWEPKFNSLETIIETAWNWHSKHPSGFEDK</sequence>
<evidence type="ECO:0000313" key="13">
    <source>
        <dbReference type="EMBL" id="SFA79685.1"/>
    </source>
</evidence>
<reference evidence="13 14" key="1">
    <citation type="submission" date="2016-10" db="EMBL/GenBank/DDBJ databases">
        <authorList>
            <person name="de Groot N.N."/>
        </authorList>
    </citation>
    <scope>NUCLEOTIDE SEQUENCE [LARGE SCALE GENOMIC DNA]</scope>
    <source>
        <strain evidence="13 14">DSM 12271</strain>
    </source>
</reference>
<dbReference type="UniPathway" id="UPA00214"/>
<evidence type="ECO:0000256" key="7">
    <source>
        <dbReference type="ARBA" id="ARBA00023027"/>
    </source>
</evidence>
<comment type="pathway">
    <text evidence="3 11">Carbohydrate metabolism; galactose metabolism.</text>
</comment>
<dbReference type="OrthoDB" id="9811743at2"/>